<evidence type="ECO:0000256" key="7">
    <source>
        <dbReference type="ARBA" id="ARBA00023012"/>
    </source>
</evidence>
<comment type="caution">
    <text evidence="11">The sequence shown here is derived from an EMBL/GenBank/DDBJ whole genome shotgun (WGS) entry which is preliminary data.</text>
</comment>
<dbReference type="Gene3D" id="1.20.5.1930">
    <property type="match status" value="1"/>
</dbReference>
<keyword evidence="4 9" id="KW-0812">Transmembrane</keyword>
<dbReference type="RefSeq" id="WP_307241567.1">
    <property type="nucleotide sequence ID" value="NZ_JAUSQZ010000001.1"/>
</dbReference>
<dbReference type="InterPro" id="IPR036890">
    <property type="entry name" value="HATPase_C_sf"/>
</dbReference>
<keyword evidence="2" id="KW-1003">Cell membrane</keyword>
<evidence type="ECO:0000313" key="12">
    <source>
        <dbReference type="Proteomes" id="UP001235712"/>
    </source>
</evidence>
<dbReference type="Pfam" id="PF07730">
    <property type="entry name" value="HisKA_3"/>
    <property type="match status" value="1"/>
</dbReference>
<accession>A0ABT9P1Q0</accession>
<evidence type="ECO:0000256" key="8">
    <source>
        <dbReference type="ARBA" id="ARBA00023136"/>
    </source>
</evidence>
<dbReference type="GO" id="GO:0016301">
    <property type="term" value="F:kinase activity"/>
    <property type="evidence" value="ECO:0007669"/>
    <property type="project" value="UniProtKB-KW"/>
</dbReference>
<dbReference type="InterPro" id="IPR003594">
    <property type="entry name" value="HATPase_dom"/>
</dbReference>
<feature type="transmembrane region" description="Helical" evidence="9">
    <location>
        <begin position="98"/>
        <end position="118"/>
    </location>
</feature>
<dbReference type="PANTHER" id="PTHR24421">
    <property type="entry name" value="NITRATE/NITRITE SENSOR PROTEIN NARX-RELATED"/>
    <property type="match status" value="1"/>
</dbReference>
<reference evidence="11 12" key="1">
    <citation type="submission" date="2023-07" db="EMBL/GenBank/DDBJ databases">
        <title>Sequencing the genomes of 1000 actinobacteria strains.</title>
        <authorList>
            <person name="Klenk H.-P."/>
        </authorList>
    </citation>
    <scope>NUCLEOTIDE SEQUENCE [LARGE SCALE GENOMIC DNA]</scope>
    <source>
        <strain evidence="11 12">DSM 44388</strain>
    </source>
</reference>
<gene>
    <name evidence="11" type="ORF">J2S57_002352</name>
</gene>
<keyword evidence="6 9" id="KW-1133">Transmembrane helix</keyword>
<evidence type="ECO:0000256" key="1">
    <source>
        <dbReference type="ARBA" id="ARBA00004651"/>
    </source>
</evidence>
<evidence type="ECO:0000256" key="6">
    <source>
        <dbReference type="ARBA" id="ARBA00022989"/>
    </source>
</evidence>
<evidence type="ECO:0000256" key="9">
    <source>
        <dbReference type="SAM" id="Phobius"/>
    </source>
</evidence>
<dbReference type="CDD" id="cd16917">
    <property type="entry name" value="HATPase_UhpB-NarQ-NarX-like"/>
    <property type="match status" value="1"/>
</dbReference>
<comment type="subcellular location">
    <subcellularLocation>
        <location evidence="1">Cell membrane</location>
        <topology evidence="1">Multi-pass membrane protein</topology>
    </subcellularLocation>
</comment>
<name>A0ABT9P1Q0_9ACTN</name>
<sequence>MSEVGRLARYLLIPRVAAPVLTLVALRADPPAVALLLGALSGLNLLALRFWTRLPHGRLHLLLDQVLALGVLGVVGSGTPMVLYLMASGVLAGLTYRARPVLVAGILTSLTYGGFLMLRAGYVPGEIDLHTTITLPALLLGAGPAGVAVRRLLVRQERTATQLWKLRRTHAVREERLRVARDLHDSLTKDLHGVWLLSRTLRAALERGDQDSVREAAGVIGETAQGLAGQSRMVIRGLRESGPAVGGLVEALHERAAGVSAGHQLAVEIQAHEVDLDDASRNVLLMVASEALHNVVKHARARTVTLTLAARADAVVLEIEDDGVGFAITPGFGPGHYGLLGMRERAARSGGEFAIRSAPGDGTRVRLTLPVRRSPVPARGEAFLHRARVSRA</sequence>
<dbReference type="Gene3D" id="3.30.565.10">
    <property type="entry name" value="Histidine kinase-like ATPase, C-terminal domain"/>
    <property type="match status" value="1"/>
</dbReference>
<keyword evidence="5 11" id="KW-0418">Kinase</keyword>
<protein>
    <submittedName>
        <fullName evidence="11">Signal transduction histidine kinase</fullName>
    </submittedName>
</protein>
<feature type="transmembrane region" description="Helical" evidence="9">
    <location>
        <begin position="32"/>
        <end position="51"/>
    </location>
</feature>
<dbReference type="Pfam" id="PF02518">
    <property type="entry name" value="HATPase_c"/>
    <property type="match status" value="1"/>
</dbReference>
<keyword evidence="7" id="KW-0902">Two-component regulatory system</keyword>
<dbReference type="InterPro" id="IPR050482">
    <property type="entry name" value="Sensor_HK_TwoCompSys"/>
</dbReference>
<evidence type="ECO:0000256" key="5">
    <source>
        <dbReference type="ARBA" id="ARBA00022777"/>
    </source>
</evidence>
<evidence type="ECO:0000259" key="10">
    <source>
        <dbReference type="SMART" id="SM00387"/>
    </source>
</evidence>
<evidence type="ECO:0000256" key="2">
    <source>
        <dbReference type="ARBA" id="ARBA00022475"/>
    </source>
</evidence>
<keyword evidence="8 9" id="KW-0472">Membrane</keyword>
<dbReference type="SUPFAM" id="SSF55874">
    <property type="entry name" value="ATPase domain of HSP90 chaperone/DNA topoisomerase II/histidine kinase"/>
    <property type="match status" value="1"/>
</dbReference>
<organism evidence="11 12">
    <name type="scientific">Kineosporia succinea</name>
    <dbReference type="NCBI Taxonomy" id="84632"/>
    <lineage>
        <taxon>Bacteria</taxon>
        <taxon>Bacillati</taxon>
        <taxon>Actinomycetota</taxon>
        <taxon>Actinomycetes</taxon>
        <taxon>Kineosporiales</taxon>
        <taxon>Kineosporiaceae</taxon>
        <taxon>Kineosporia</taxon>
    </lineage>
</organism>
<keyword evidence="3" id="KW-0808">Transferase</keyword>
<dbReference type="Proteomes" id="UP001235712">
    <property type="component" value="Unassembled WGS sequence"/>
</dbReference>
<dbReference type="SMART" id="SM00387">
    <property type="entry name" value="HATPase_c"/>
    <property type="match status" value="1"/>
</dbReference>
<dbReference type="InterPro" id="IPR011712">
    <property type="entry name" value="Sig_transdc_His_kin_sub3_dim/P"/>
</dbReference>
<dbReference type="EMBL" id="JAUSQZ010000001">
    <property type="protein sequence ID" value="MDP9826603.1"/>
    <property type="molecule type" value="Genomic_DNA"/>
</dbReference>
<proteinExistence type="predicted"/>
<feature type="domain" description="Histidine kinase/HSP90-like ATPase" evidence="10">
    <location>
        <begin position="279"/>
        <end position="373"/>
    </location>
</feature>
<dbReference type="PANTHER" id="PTHR24421:SF37">
    <property type="entry name" value="SENSOR HISTIDINE KINASE NARS"/>
    <property type="match status" value="1"/>
</dbReference>
<keyword evidence="12" id="KW-1185">Reference proteome</keyword>
<evidence type="ECO:0000313" key="11">
    <source>
        <dbReference type="EMBL" id="MDP9826603.1"/>
    </source>
</evidence>
<evidence type="ECO:0000256" key="4">
    <source>
        <dbReference type="ARBA" id="ARBA00022692"/>
    </source>
</evidence>
<feature type="transmembrane region" description="Helical" evidence="9">
    <location>
        <begin position="63"/>
        <end position="86"/>
    </location>
</feature>
<evidence type="ECO:0000256" key="3">
    <source>
        <dbReference type="ARBA" id="ARBA00022679"/>
    </source>
</evidence>